<dbReference type="InterPro" id="IPR049083">
    <property type="entry name" value="TACO1_YebC_N"/>
</dbReference>
<keyword evidence="5 6" id="KW-0804">Transcription</keyword>
<reference evidence="10" key="1">
    <citation type="submission" date="2017-04" db="EMBL/GenBank/DDBJ databases">
        <title>Function of individual gut microbiota members based on whole genome sequencing of pure cultures obtained from chicken caecum.</title>
        <authorList>
            <person name="Medvecky M."/>
            <person name="Cejkova D."/>
            <person name="Polansky O."/>
            <person name="Karasova D."/>
            <person name="Kubasova T."/>
            <person name="Cizek A."/>
            <person name="Rychlik I."/>
        </authorList>
    </citation>
    <scope>NUCLEOTIDE SEQUENCE [LARGE SCALE GENOMIC DNA]</scope>
    <source>
        <strain evidence="10">An70</strain>
    </source>
</reference>
<dbReference type="PANTHER" id="PTHR12532:SF6">
    <property type="entry name" value="TRANSCRIPTIONAL REGULATORY PROTEIN YEBC-RELATED"/>
    <property type="match status" value="1"/>
</dbReference>
<dbReference type="GO" id="GO:0005829">
    <property type="term" value="C:cytosol"/>
    <property type="evidence" value="ECO:0007669"/>
    <property type="project" value="TreeGrafter"/>
</dbReference>
<dbReference type="InterPro" id="IPR026564">
    <property type="entry name" value="Transcrip_reg_TACO1-like_dom3"/>
</dbReference>
<dbReference type="AlphaFoldDB" id="A0A1Y3U7Y0"/>
<dbReference type="InterPro" id="IPR017856">
    <property type="entry name" value="Integrase-like_N"/>
</dbReference>
<comment type="similarity">
    <text evidence="1 6">Belongs to the TACO1 family.</text>
</comment>
<dbReference type="Pfam" id="PF01709">
    <property type="entry name" value="Transcrip_reg"/>
    <property type="match status" value="1"/>
</dbReference>
<evidence type="ECO:0000256" key="5">
    <source>
        <dbReference type="ARBA" id="ARBA00023163"/>
    </source>
</evidence>
<dbReference type="Gene3D" id="3.30.70.980">
    <property type="match status" value="2"/>
</dbReference>
<keyword evidence="10" id="KW-1185">Reference proteome</keyword>
<gene>
    <name evidence="9" type="ORF">B5G21_06695</name>
</gene>
<keyword evidence="2 6" id="KW-0963">Cytoplasm</keyword>
<dbReference type="FunFam" id="1.10.10.200:FF:000002">
    <property type="entry name" value="Probable transcriptional regulatory protein CLM62_37755"/>
    <property type="match status" value="1"/>
</dbReference>
<dbReference type="InterPro" id="IPR029072">
    <property type="entry name" value="YebC-like"/>
</dbReference>
<evidence type="ECO:0000259" key="8">
    <source>
        <dbReference type="Pfam" id="PF20772"/>
    </source>
</evidence>
<proteinExistence type="inferred from homology"/>
<keyword evidence="4 6" id="KW-0238">DNA-binding</keyword>
<accession>A0A1Y3U7Y0</accession>
<feature type="domain" description="TACO1/YebC-like second and third" evidence="7">
    <location>
        <begin position="84"/>
        <end position="254"/>
    </location>
</feature>
<dbReference type="NCBIfam" id="NF001030">
    <property type="entry name" value="PRK00110.1"/>
    <property type="match status" value="1"/>
</dbReference>
<dbReference type="Proteomes" id="UP000196560">
    <property type="component" value="Unassembled WGS sequence"/>
</dbReference>
<evidence type="ECO:0000256" key="2">
    <source>
        <dbReference type="ARBA" id="ARBA00022490"/>
    </source>
</evidence>
<evidence type="ECO:0000313" key="10">
    <source>
        <dbReference type="Proteomes" id="UP000196560"/>
    </source>
</evidence>
<evidence type="ECO:0000256" key="3">
    <source>
        <dbReference type="ARBA" id="ARBA00023015"/>
    </source>
</evidence>
<dbReference type="GO" id="GO:0003677">
    <property type="term" value="F:DNA binding"/>
    <property type="evidence" value="ECO:0007669"/>
    <property type="project" value="UniProtKB-UniRule"/>
</dbReference>
<dbReference type="eggNOG" id="COG0217">
    <property type="taxonomic scope" value="Bacteria"/>
</dbReference>
<evidence type="ECO:0000313" key="9">
    <source>
        <dbReference type="EMBL" id="OUN42519.1"/>
    </source>
</evidence>
<dbReference type="RefSeq" id="WP_019127653.1">
    <property type="nucleotide sequence ID" value="NZ_CALUIC010000002.1"/>
</dbReference>
<organism evidence="9 10">
    <name type="scientific">Enorma massiliensis</name>
    <dbReference type="NCBI Taxonomy" id="1472761"/>
    <lineage>
        <taxon>Bacteria</taxon>
        <taxon>Bacillati</taxon>
        <taxon>Actinomycetota</taxon>
        <taxon>Coriobacteriia</taxon>
        <taxon>Coriobacteriales</taxon>
        <taxon>Coriobacteriaceae</taxon>
        <taxon>Enorma</taxon>
    </lineage>
</organism>
<comment type="caution">
    <text evidence="9">The sequence shown here is derived from an EMBL/GenBank/DDBJ whole genome shotgun (WGS) entry which is preliminary data.</text>
</comment>
<dbReference type="SUPFAM" id="SSF75625">
    <property type="entry name" value="YebC-like"/>
    <property type="match status" value="1"/>
</dbReference>
<protein>
    <recommendedName>
        <fullName evidence="6">Probable transcriptional regulatory protein B5G21_06695</fullName>
    </recommendedName>
</protein>
<name>A0A1Y3U7Y0_9ACTN</name>
<dbReference type="PANTHER" id="PTHR12532">
    <property type="entry name" value="TRANSLATIONAL ACTIVATOR OF CYTOCHROME C OXIDASE 1"/>
    <property type="match status" value="1"/>
</dbReference>
<evidence type="ECO:0000256" key="6">
    <source>
        <dbReference type="HAMAP-Rule" id="MF_00693"/>
    </source>
</evidence>
<dbReference type="NCBIfam" id="NF009044">
    <property type="entry name" value="PRK12378.1"/>
    <property type="match status" value="1"/>
</dbReference>
<evidence type="ECO:0000256" key="4">
    <source>
        <dbReference type="ARBA" id="ARBA00023125"/>
    </source>
</evidence>
<dbReference type="GO" id="GO:0006355">
    <property type="term" value="P:regulation of DNA-templated transcription"/>
    <property type="evidence" value="ECO:0007669"/>
    <property type="project" value="UniProtKB-UniRule"/>
</dbReference>
<dbReference type="STRING" id="1118060.GCA_000311845_00333"/>
<feature type="domain" description="TACO1/YebC-like N-terminal" evidence="8">
    <location>
        <begin position="5"/>
        <end position="76"/>
    </location>
</feature>
<sequence>MSGHSKWATTKHRKGAQDAKRSALFSKLSRNITVAARLGNDPNPDNNASLAAAVAKAKAQSMPKDKIKSAIDKAFGAGADAAVYENIVYEGYGPAGVAVYVECLTDNRNRTAADVRSAFSHSGGSLGTTGSVAFQFERKGQIVVAKEIVDPNDKKENLMANGAAGDEDEFMMAVAEAGGEDYEDAGDEWIVWTNATELMAVSKGIEGQGIEVKGSELTMVPTTPTAVSPADAKKVQRLIDRLEELDDVQDVYNTMDMTDEVVAALEEE</sequence>
<comment type="subcellular location">
    <subcellularLocation>
        <location evidence="6">Cytoplasm</location>
    </subcellularLocation>
</comment>
<evidence type="ECO:0000259" key="7">
    <source>
        <dbReference type="Pfam" id="PF01709"/>
    </source>
</evidence>
<dbReference type="EMBL" id="NFHO01000007">
    <property type="protein sequence ID" value="OUN42519.1"/>
    <property type="molecule type" value="Genomic_DNA"/>
</dbReference>
<dbReference type="Gene3D" id="1.10.10.200">
    <property type="match status" value="1"/>
</dbReference>
<dbReference type="InterPro" id="IPR048300">
    <property type="entry name" value="TACO1_YebC-like_2nd/3rd_dom"/>
</dbReference>
<evidence type="ECO:0000256" key="1">
    <source>
        <dbReference type="ARBA" id="ARBA00008724"/>
    </source>
</evidence>
<dbReference type="Pfam" id="PF20772">
    <property type="entry name" value="TACO1_YebC_N"/>
    <property type="match status" value="1"/>
</dbReference>
<dbReference type="GeneID" id="98652639"/>
<dbReference type="HAMAP" id="MF_00693">
    <property type="entry name" value="Transcrip_reg_TACO1"/>
    <property type="match status" value="1"/>
</dbReference>
<dbReference type="NCBIfam" id="TIGR01033">
    <property type="entry name" value="YebC/PmpR family DNA-binding transcriptional regulator"/>
    <property type="match status" value="1"/>
</dbReference>
<dbReference type="InterPro" id="IPR002876">
    <property type="entry name" value="Transcrip_reg_TACO1-like"/>
</dbReference>
<keyword evidence="3 6" id="KW-0805">Transcription regulation</keyword>